<keyword evidence="2" id="KW-1185">Reference proteome</keyword>
<dbReference type="EMBL" id="QKYT01001177">
    <property type="protein sequence ID" value="RIA79712.1"/>
    <property type="molecule type" value="Genomic_DNA"/>
</dbReference>
<dbReference type="Proteomes" id="UP000265703">
    <property type="component" value="Unassembled WGS sequence"/>
</dbReference>
<evidence type="ECO:0000313" key="1">
    <source>
        <dbReference type="EMBL" id="RIA79712.1"/>
    </source>
</evidence>
<protein>
    <submittedName>
        <fullName evidence="1">Uncharacterized protein</fullName>
    </submittedName>
</protein>
<name>A0A397S2J9_9GLOM</name>
<gene>
    <name evidence="1" type="ORF">C1645_840087</name>
</gene>
<dbReference type="OrthoDB" id="2343015at2759"/>
<comment type="caution">
    <text evidence="1">The sequence shown here is derived from an EMBL/GenBank/DDBJ whole genome shotgun (WGS) entry which is preliminary data.</text>
</comment>
<reference evidence="1 2" key="1">
    <citation type="submission" date="2018-06" db="EMBL/GenBank/DDBJ databases">
        <title>Comparative genomics reveals the genomic features of Rhizophagus irregularis, R. cerebriforme, R. diaphanum and Gigaspora rosea, and their symbiotic lifestyle signature.</title>
        <authorList>
            <person name="Morin E."/>
            <person name="San Clemente H."/>
            <person name="Chen E.C.H."/>
            <person name="De La Providencia I."/>
            <person name="Hainaut M."/>
            <person name="Kuo A."/>
            <person name="Kohler A."/>
            <person name="Murat C."/>
            <person name="Tang N."/>
            <person name="Roy S."/>
            <person name="Loubradou J."/>
            <person name="Henrissat B."/>
            <person name="Grigoriev I.V."/>
            <person name="Corradi N."/>
            <person name="Roux C."/>
            <person name="Martin F.M."/>
        </authorList>
    </citation>
    <scope>NUCLEOTIDE SEQUENCE [LARGE SCALE GENOMIC DNA]</scope>
    <source>
        <strain evidence="1 2">DAOM 227022</strain>
    </source>
</reference>
<proteinExistence type="predicted"/>
<organism evidence="1 2">
    <name type="scientific">Glomus cerebriforme</name>
    <dbReference type="NCBI Taxonomy" id="658196"/>
    <lineage>
        <taxon>Eukaryota</taxon>
        <taxon>Fungi</taxon>
        <taxon>Fungi incertae sedis</taxon>
        <taxon>Mucoromycota</taxon>
        <taxon>Glomeromycotina</taxon>
        <taxon>Glomeromycetes</taxon>
        <taxon>Glomerales</taxon>
        <taxon>Glomeraceae</taxon>
        <taxon>Glomus</taxon>
    </lineage>
</organism>
<evidence type="ECO:0000313" key="2">
    <source>
        <dbReference type="Proteomes" id="UP000265703"/>
    </source>
</evidence>
<dbReference type="AlphaFoldDB" id="A0A397S2J9"/>
<sequence length="219" mass="24464">MLICEIANSLIIIINKGKYAELLGNHEIQIVLDFKLFAKLNTLQSLLKKLEEGKILLTFVGPEMVDNKLVIIVIIPNETQVCLLATFERYPVLIKYGIVKPASDPQAYHKILKPGHSEGSKNACTLGVFSQKLDTKKFILTAEHAVEEVCNKPFNWDGNLLDYTFCKVDECDRVPVDDPNKPLGSETIIPNIKEQLFVDQPFGEFGDLGSAVFDDDGQL</sequence>
<accession>A0A397S2J9</accession>